<gene>
    <name evidence="1" type="ORF">NHX12_016571</name>
</gene>
<protein>
    <submittedName>
        <fullName evidence="1">Uncharacterized protein</fullName>
    </submittedName>
</protein>
<evidence type="ECO:0000313" key="2">
    <source>
        <dbReference type="Proteomes" id="UP001148018"/>
    </source>
</evidence>
<organism evidence="1 2">
    <name type="scientific">Muraenolepis orangiensis</name>
    <name type="common">Patagonian moray cod</name>
    <dbReference type="NCBI Taxonomy" id="630683"/>
    <lineage>
        <taxon>Eukaryota</taxon>
        <taxon>Metazoa</taxon>
        <taxon>Chordata</taxon>
        <taxon>Craniata</taxon>
        <taxon>Vertebrata</taxon>
        <taxon>Euteleostomi</taxon>
        <taxon>Actinopterygii</taxon>
        <taxon>Neopterygii</taxon>
        <taxon>Teleostei</taxon>
        <taxon>Neoteleostei</taxon>
        <taxon>Acanthomorphata</taxon>
        <taxon>Zeiogadaria</taxon>
        <taxon>Gadariae</taxon>
        <taxon>Gadiformes</taxon>
        <taxon>Muraenolepidoidei</taxon>
        <taxon>Muraenolepididae</taxon>
        <taxon>Muraenolepis</taxon>
    </lineage>
</organism>
<dbReference type="OrthoDB" id="6617140at2759"/>
<name>A0A9Q0D428_9TELE</name>
<dbReference type="EMBL" id="JANIIK010002523">
    <property type="protein sequence ID" value="KAJ3581505.1"/>
    <property type="molecule type" value="Genomic_DNA"/>
</dbReference>
<sequence length="153" mass="17749">MSPLLTTRCGLLNQQQLDLQRERLQAVGYPETEDSTEGFIFSENWEEVVEAEQRVPRRVPLPLAHPHPWWVKLQLIGRQHRVAPPGTKDPDGERATPRPHDQMFLQVPPQHLRTLPWLNVSIVNHQKFSDVQMLLGLKKSELVQLSKTRWACQ</sequence>
<reference evidence="1" key="1">
    <citation type="submission" date="2022-07" db="EMBL/GenBank/DDBJ databases">
        <title>Chromosome-level genome of Muraenolepis orangiensis.</title>
        <authorList>
            <person name="Kim J."/>
        </authorList>
    </citation>
    <scope>NUCLEOTIDE SEQUENCE</scope>
    <source>
        <strain evidence="1">KU_S4_2022</strain>
        <tissue evidence="1">Muscle</tissue>
    </source>
</reference>
<accession>A0A9Q0D428</accession>
<feature type="non-terminal residue" evidence="1">
    <location>
        <position position="153"/>
    </location>
</feature>
<proteinExistence type="predicted"/>
<keyword evidence="2" id="KW-1185">Reference proteome</keyword>
<dbReference type="AlphaFoldDB" id="A0A9Q0D428"/>
<comment type="caution">
    <text evidence="1">The sequence shown here is derived from an EMBL/GenBank/DDBJ whole genome shotgun (WGS) entry which is preliminary data.</text>
</comment>
<dbReference type="Proteomes" id="UP001148018">
    <property type="component" value="Unassembled WGS sequence"/>
</dbReference>
<evidence type="ECO:0000313" key="1">
    <source>
        <dbReference type="EMBL" id="KAJ3581505.1"/>
    </source>
</evidence>